<dbReference type="AlphaFoldDB" id="A0A343C566"/>
<protein>
    <recommendedName>
        <fullName evidence="12">ATP synthase complex subunit 8</fullName>
    </recommendedName>
</protein>
<dbReference type="GO" id="GO:0015986">
    <property type="term" value="P:proton motive force-driven ATP synthesis"/>
    <property type="evidence" value="ECO:0007669"/>
    <property type="project" value="InterPro"/>
</dbReference>
<comment type="subcellular location">
    <subcellularLocation>
        <location evidence="1 12">Mitochondrion membrane</location>
        <topology evidence="1 12">Single-pass membrane protein</topology>
    </subcellularLocation>
</comment>
<dbReference type="Pfam" id="PF00895">
    <property type="entry name" value="ATP-synt_8"/>
    <property type="match status" value="1"/>
</dbReference>
<accession>A0A343C566</accession>
<feature type="transmembrane region" description="Helical" evidence="13">
    <location>
        <begin position="12"/>
        <end position="33"/>
    </location>
</feature>
<dbReference type="EMBL" id="KX087344">
    <property type="protein sequence ID" value="ARH55172.1"/>
    <property type="molecule type" value="Genomic_DNA"/>
</dbReference>
<dbReference type="GO" id="GO:0015078">
    <property type="term" value="F:proton transmembrane transporter activity"/>
    <property type="evidence" value="ECO:0007669"/>
    <property type="project" value="InterPro"/>
</dbReference>
<evidence type="ECO:0000256" key="11">
    <source>
        <dbReference type="ARBA" id="ARBA00023136"/>
    </source>
</evidence>
<evidence type="ECO:0000256" key="9">
    <source>
        <dbReference type="ARBA" id="ARBA00023065"/>
    </source>
</evidence>
<dbReference type="GO" id="GO:0031966">
    <property type="term" value="C:mitochondrial membrane"/>
    <property type="evidence" value="ECO:0007669"/>
    <property type="project" value="UniProtKB-SubCell"/>
</dbReference>
<comment type="similarity">
    <text evidence="2 12">Belongs to the ATPase protein 8 family.</text>
</comment>
<evidence type="ECO:0000256" key="12">
    <source>
        <dbReference type="RuleBase" id="RU003661"/>
    </source>
</evidence>
<evidence type="ECO:0000256" key="6">
    <source>
        <dbReference type="ARBA" id="ARBA00022692"/>
    </source>
</evidence>
<geneLocation type="mitochondrion" evidence="14"/>
<evidence type="ECO:0000256" key="10">
    <source>
        <dbReference type="ARBA" id="ARBA00023128"/>
    </source>
</evidence>
<keyword evidence="6 12" id="KW-0812">Transmembrane</keyword>
<organism evidence="14">
    <name type="scientific">Sericus brunneus</name>
    <dbReference type="NCBI Taxonomy" id="1553737"/>
    <lineage>
        <taxon>Eukaryota</taxon>
        <taxon>Metazoa</taxon>
        <taxon>Ecdysozoa</taxon>
        <taxon>Arthropoda</taxon>
        <taxon>Hexapoda</taxon>
        <taxon>Insecta</taxon>
        <taxon>Pterygota</taxon>
        <taxon>Neoptera</taxon>
        <taxon>Endopterygota</taxon>
        <taxon>Coleoptera</taxon>
        <taxon>Polyphaga</taxon>
        <taxon>Elateriformia</taxon>
        <taxon>Elateroidea</taxon>
        <taxon>Elateridae</taxon>
        <taxon>Elaterinae</taxon>
        <taxon>Sericus</taxon>
    </lineage>
</organism>
<evidence type="ECO:0000256" key="4">
    <source>
        <dbReference type="ARBA" id="ARBA00022448"/>
    </source>
</evidence>
<evidence type="ECO:0000256" key="1">
    <source>
        <dbReference type="ARBA" id="ARBA00004304"/>
    </source>
</evidence>
<evidence type="ECO:0000256" key="3">
    <source>
        <dbReference type="ARBA" id="ARBA00011291"/>
    </source>
</evidence>
<keyword evidence="5 12" id="KW-0138">CF(0)</keyword>
<reference evidence="14" key="1">
    <citation type="submission" date="2016-04" db="EMBL/GenBank/DDBJ databases">
        <title>Mitochondria of beetle species.</title>
        <authorList>
            <person name="Hunter A."/>
            <person name="Moriniere J."/>
            <person name="Tang P."/>
            <person name="Linard B."/>
            <person name="Crampton-Platt A."/>
            <person name="Vogler A.P."/>
        </authorList>
    </citation>
    <scope>NUCLEOTIDE SEQUENCE</scope>
</reference>
<evidence type="ECO:0000313" key="14">
    <source>
        <dbReference type="EMBL" id="ARH55172.1"/>
    </source>
</evidence>
<evidence type="ECO:0000256" key="8">
    <source>
        <dbReference type="ARBA" id="ARBA00022989"/>
    </source>
</evidence>
<keyword evidence="9 12" id="KW-0406">Ion transport</keyword>
<proteinExistence type="inferred from homology"/>
<evidence type="ECO:0000256" key="13">
    <source>
        <dbReference type="SAM" id="Phobius"/>
    </source>
</evidence>
<keyword evidence="11 13" id="KW-0472">Membrane</keyword>
<evidence type="ECO:0000256" key="2">
    <source>
        <dbReference type="ARBA" id="ARBA00008892"/>
    </source>
</evidence>
<keyword evidence="7 12" id="KW-0375">Hydrogen ion transport</keyword>
<gene>
    <name evidence="14" type="primary">atp8</name>
</gene>
<keyword evidence="8 13" id="KW-1133">Transmembrane helix</keyword>
<dbReference type="GO" id="GO:0045259">
    <property type="term" value="C:proton-transporting ATP synthase complex"/>
    <property type="evidence" value="ECO:0007669"/>
    <property type="project" value="UniProtKB-KW"/>
</dbReference>
<name>A0A343C566_9COLE</name>
<comment type="subunit">
    <text evidence="3">F-type ATPases have 2 components, CF(1) - the catalytic core - and CF(0) - the membrane proton channel.</text>
</comment>
<keyword evidence="4 12" id="KW-0813">Transport</keyword>
<dbReference type="InterPro" id="IPR001421">
    <property type="entry name" value="ATP8_metazoa"/>
</dbReference>
<sequence>MPQMAPLSWMNLFMMFILTFMILNTLNYFSFVYNNKSFKKTPKIKNINWKW</sequence>
<evidence type="ECO:0000256" key="5">
    <source>
        <dbReference type="ARBA" id="ARBA00022547"/>
    </source>
</evidence>
<keyword evidence="10 12" id="KW-0496">Mitochondrion</keyword>
<evidence type="ECO:0000256" key="7">
    <source>
        <dbReference type="ARBA" id="ARBA00022781"/>
    </source>
</evidence>